<proteinExistence type="predicted"/>
<dbReference type="EMBL" id="PZFQ01000034">
    <property type="protein sequence ID" value="PTI74718.1"/>
    <property type="molecule type" value="Genomic_DNA"/>
</dbReference>
<gene>
    <name evidence="1" type="ORF">BU058_09865</name>
</gene>
<reference evidence="1 2" key="1">
    <citation type="journal article" date="2016" name="Front. Microbiol.">
        <title>Comprehensive Phylogenetic Analysis of Bovine Non-aureus Staphylococci Species Based on Whole-Genome Sequencing.</title>
        <authorList>
            <person name="Naushad S."/>
            <person name="Barkema H.W."/>
            <person name="Luby C."/>
            <person name="Condas L.A."/>
            <person name="Nobrega D.B."/>
            <person name="Carson D.A."/>
            <person name="De Buck J."/>
        </authorList>
    </citation>
    <scope>NUCLEOTIDE SEQUENCE [LARGE SCALE GENOMIC DNA]</scope>
    <source>
        <strain evidence="1 2">SNUC 1231</strain>
    </source>
</reference>
<dbReference type="GO" id="GO:0008168">
    <property type="term" value="F:methyltransferase activity"/>
    <property type="evidence" value="ECO:0007669"/>
    <property type="project" value="UniProtKB-KW"/>
</dbReference>
<keyword evidence="1" id="KW-0489">Methyltransferase</keyword>
<dbReference type="SUPFAM" id="SSF53335">
    <property type="entry name" value="S-adenosyl-L-methionine-dependent methyltransferases"/>
    <property type="match status" value="1"/>
</dbReference>
<sequence>MDMRKQNTKLDIDRIIFIGRTFDEYVDMFNLQIENLKNKKILDCPAGACSFAALGRNNAFEVQACDIAYTFETNDLYNKGKQDVEHAIEKMELSKSNYNWSYFKNTSDLKTHRLQALEDCTEDMKKHPNSYQSVSLPELPYEDNEFDILLSAHFLFMYSDRLDYNFHIQTIDEMIRVASEEIRIFPLINLEGKRYENLNDIIKYLNESGYITEEIKVNYEFQTNANTMLKIKI</sequence>
<comment type="caution">
    <text evidence="1">The sequence shown here is derived from an EMBL/GenBank/DDBJ whole genome shotgun (WGS) entry which is preliminary data.</text>
</comment>
<dbReference type="GO" id="GO:0032259">
    <property type="term" value="P:methylation"/>
    <property type="evidence" value="ECO:0007669"/>
    <property type="project" value="UniProtKB-KW"/>
</dbReference>
<evidence type="ECO:0000313" key="2">
    <source>
        <dbReference type="Proteomes" id="UP000241960"/>
    </source>
</evidence>
<evidence type="ECO:0000313" key="1">
    <source>
        <dbReference type="EMBL" id="PTI74718.1"/>
    </source>
</evidence>
<accession>A0A9Q6HMU9</accession>
<organism evidence="1 2">
    <name type="scientific">Staphylococcus succinus</name>
    <dbReference type="NCBI Taxonomy" id="61015"/>
    <lineage>
        <taxon>Bacteria</taxon>
        <taxon>Bacillati</taxon>
        <taxon>Bacillota</taxon>
        <taxon>Bacilli</taxon>
        <taxon>Bacillales</taxon>
        <taxon>Staphylococcaceae</taxon>
        <taxon>Staphylococcus</taxon>
    </lineage>
</organism>
<dbReference type="InterPro" id="IPR029063">
    <property type="entry name" value="SAM-dependent_MTases_sf"/>
</dbReference>
<protein>
    <submittedName>
        <fullName evidence="1">SAM-dependent methyltransferase</fullName>
    </submittedName>
</protein>
<dbReference type="Gene3D" id="3.40.50.150">
    <property type="entry name" value="Vaccinia Virus protein VP39"/>
    <property type="match status" value="1"/>
</dbReference>
<keyword evidence="1" id="KW-0808">Transferase</keyword>
<dbReference type="AlphaFoldDB" id="A0A9Q6HMU9"/>
<name>A0A9Q6HMU9_9STAP</name>
<dbReference type="RefSeq" id="WP_107545221.1">
    <property type="nucleotide sequence ID" value="NZ_PZFQ01000034.1"/>
</dbReference>
<dbReference type="Proteomes" id="UP000241960">
    <property type="component" value="Unassembled WGS sequence"/>
</dbReference>